<dbReference type="Proteomes" id="UP001153076">
    <property type="component" value="Unassembled WGS sequence"/>
</dbReference>
<evidence type="ECO:0000313" key="9">
    <source>
        <dbReference type="Proteomes" id="UP001153076"/>
    </source>
</evidence>
<proteinExistence type="inferred from homology"/>
<keyword evidence="7" id="KW-1133">Transmembrane helix</keyword>
<comment type="caution">
    <text evidence="8">The sequence shown here is derived from an EMBL/GenBank/DDBJ whole genome shotgun (WGS) entry which is preliminary data.</text>
</comment>
<evidence type="ECO:0000256" key="7">
    <source>
        <dbReference type="SAM" id="Phobius"/>
    </source>
</evidence>
<feature type="transmembrane region" description="Helical" evidence="7">
    <location>
        <begin position="7"/>
        <end position="26"/>
    </location>
</feature>
<accession>A0A9Q1QIQ7</accession>
<feature type="transmembrane region" description="Helical" evidence="7">
    <location>
        <begin position="397"/>
        <end position="416"/>
    </location>
</feature>
<dbReference type="PANTHER" id="PTHR21562">
    <property type="entry name" value="NOTUM-RELATED"/>
    <property type="match status" value="1"/>
</dbReference>
<keyword evidence="6" id="KW-0964">Secreted</keyword>
<keyword evidence="7" id="KW-0472">Membrane</keyword>
<dbReference type="EMBL" id="JAKOGI010000107">
    <property type="protein sequence ID" value="KAJ8444088.1"/>
    <property type="molecule type" value="Genomic_DNA"/>
</dbReference>
<dbReference type="InterPro" id="IPR004963">
    <property type="entry name" value="PAE/NOTUM"/>
</dbReference>
<dbReference type="OrthoDB" id="2015280at2759"/>
<dbReference type="GO" id="GO:0052793">
    <property type="term" value="F:pectin acetylesterase activity"/>
    <property type="evidence" value="ECO:0007669"/>
    <property type="project" value="TreeGrafter"/>
</dbReference>
<sequence>MPTKARYWLLPMNLSWVLVVVMLSMFHENVDGFEGLNVTEVYEEEKYGWINRPLMVGLTLIPEAAAKGADFYNWNRVKIRYCDGASFSGDSQNEEANLYFRGQRIWLAAMEELMSQGMRHANQALLSGCSAGGLATILHCDKFQALFPWNTRVKCLSDAGLFLDSVDVAGHRTMRRLFGSLVHLQVSFHNLWLRYVVNVQVWNVFLITKKLPPTLFSFPACRSYLDIQVCVHTNLQGVAPHLPRSCTSRFNPILCFFPQRIISSVQTPLFLVNAAYDSWQLQASLAPATADPHGHWYGCKLNNAHCSATQIQFLQGFRRQMLRVVNVFGRYRKNGYFINSCFAHCQIERQDTWFAPGSPHIGNKLRCSSHEHVGAGYQKGLQSQLGTGISIELTPRLLIALTLVIELATIWFSLIFKTQHLFFYVKKQKTVYETLESKKNMTVCLP</sequence>
<keyword evidence="4 6" id="KW-0134">Cell wall</keyword>
<dbReference type="EC" id="3.1.1.-" evidence="6"/>
<gene>
    <name evidence="8" type="ORF">Cgig2_025089</name>
</gene>
<evidence type="ECO:0000256" key="4">
    <source>
        <dbReference type="ARBA" id="ARBA00022512"/>
    </source>
</evidence>
<keyword evidence="5 6" id="KW-0961">Cell wall biogenesis/degradation</keyword>
<evidence type="ECO:0000256" key="2">
    <source>
        <dbReference type="ARBA" id="ARBA00004191"/>
    </source>
</evidence>
<reference evidence="8" key="1">
    <citation type="submission" date="2022-04" db="EMBL/GenBank/DDBJ databases">
        <title>Carnegiea gigantea Genome sequencing and assembly v2.</title>
        <authorList>
            <person name="Copetti D."/>
            <person name="Sanderson M.J."/>
            <person name="Burquez A."/>
            <person name="Wojciechowski M.F."/>
        </authorList>
    </citation>
    <scope>NUCLEOTIDE SEQUENCE</scope>
    <source>
        <strain evidence="8">SGP5-SGP5p</strain>
        <tissue evidence="8">Aerial part</tissue>
    </source>
</reference>
<keyword evidence="6" id="KW-0378">Hydrolase</keyword>
<dbReference type="GO" id="GO:0071555">
    <property type="term" value="P:cell wall organization"/>
    <property type="evidence" value="ECO:0007669"/>
    <property type="project" value="UniProtKB-KW"/>
</dbReference>
<keyword evidence="7" id="KW-0812">Transmembrane</keyword>
<comment type="subcellular location">
    <subcellularLocation>
        <location evidence="2 6">Secreted</location>
        <location evidence="2 6">Cell wall</location>
    </subcellularLocation>
</comment>
<evidence type="ECO:0000256" key="3">
    <source>
        <dbReference type="ARBA" id="ARBA00005784"/>
    </source>
</evidence>
<comment type="function">
    <text evidence="1 6">Hydrolyzes acetyl esters in homogalacturonan regions of pectin. In type I primary cell wall, galacturonic acid residues of pectin can be acetylated at the O-2 and O-3 positions. Decreasing the degree of acetylation of pectin gels in vitro alters their physical properties.</text>
</comment>
<dbReference type="Pfam" id="PF03283">
    <property type="entry name" value="PAE"/>
    <property type="match status" value="2"/>
</dbReference>
<organism evidence="8 9">
    <name type="scientific">Carnegiea gigantea</name>
    <dbReference type="NCBI Taxonomy" id="171969"/>
    <lineage>
        <taxon>Eukaryota</taxon>
        <taxon>Viridiplantae</taxon>
        <taxon>Streptophyta</taxon>
        <taxon>Embryophyta</taxon>
        <taxon>Tracheophyta</taxon>
        <taxon>Spermatophyta</taxon>
        <taxon>Magnoliopsida</taxon>
        <taxon>eudicotyledons</taxon>
        <taxon>Gunneridae</taxon>
        <taxon>Pentapetalae</taxon>
        <taxon>Caryophyllales</taxon>
        <taxon>Cactineae</taxon>
        <taxon>Cactaceae</taxon>
        <taxon>Cactoideae</taxon>
        <taxon>Echinocereeae</taxon>
        <taxon>Carnegiea</taxon>
    </lineage>
</organism>
<dbReference type="AlphaFoldDB" id="A0A9Q1QIQ7"/>
<dbReference type="PANTHER" id="PTHR21562:SF47">
    <property type="entry name" value="PECTIN ACETYLESTERASE"/>
    <property type="match status" value="1"/>
</dbReference>
<keyword evidence="9" id="KW-1185">Reference proteome</keyword>
<evidence type="ECO:0000256" key="6">
    <source>
        <dbReference type="RuleBase" id="RU363114"/>
    </source>
</evidence>
<dbReference type="GO" id="GO:0009505">
    <property type="term" value="C:plant-type cell wall"/>
    <property type="evidence" value="ECO:0007669"/>
    <property type="project" value="TreeGrafter"/>
</dbReference>
<evidence type="ECO:0000256" key="1">
    <source>
        <dbReference type="ARBA" id="ARBA00003534"/>
    </source>
</evidence>
<evidence type="ECO:0000256" key="5">
    <source>
        <dbReference type="ARBA" id="ARBA00023316"/>
    </source>
</evidence>
<protein>
    <recommendedName>
        <fullName evidence="6">Pectin acetylesterase</fullName>
        <ecNumber evidence="6">3.1.1.-</ecNumber>
    </recommendedName>
</protein>
<comment type="similarity">
    <text evidence="3 6">Belongs to the pectinacetylesterase family.</text>
</comment>
<evidence type="ECO:0000313" key="8">
    <source>
        <dbReference type="EMBL" id="KAJ8444088.1"/>
    </source>
</evidence>
<name>A0A9Q1QIQ7_9CARY</name>